<evidence type="ECO:0000313" key="4">
    <source>
        <dbReference type="Proteomes" id="UP001223547"/>
    </source>
</evidence>
<feature type="domain" description="Sucrose phosphatase-like" evidence="2">
    <location>
        <begin position="2"/>
        <end position="232"/>
    </location>
</feature>
<keyword evidence="3" id="KW-0808">Transferase</keyword>
<dbReference type="Gene3D" id="3.40.50.2000">
    <property type="entry name" value="Glycogen Phosphorylase B"/>
    <property type="match status" value="2"/>
</dbReference>
<reference evidence="3 4" key="1">
    <citation type="submission" date="2023-05" db="EMBL/GenBank/DDBJ databases">
        <title>Marinobacter albus sp. nov., a marine bacterium isolated from sand in a coastal intertidal zone of huludao.</title>
        <authorList>
            <person name="Deng T."/>
        </authorList>
    </citation>
    <scope>NUCLEOTIDE SEQUENCE [LARGE SCALE GENOMIC DNA]</scope>
    <source>
        <strain evidence="3 4">M216</strain>
    </source>
</reference>
<dbReference type="CDD" id="cd03788">
    <property type="entry name" value="GT20_TPS"/>
    <property type="match status" value="1"/>
</dbReference>
<dbReference type="Gene3D" id="3.40.50.1000">
    <property type="entry name" value="HAD superfamily/HAD-like"/>
    <property type="match status" value="1"/>
</dbReference>
<dbReference type="GO" id="GO:0033828">
    <property type="term" value="F:glucosylglycerol-phosphate synthase activity"/>
    <property type="evidence" value="ECO:0007669"/>
    <property type="project" value="UniProtKB-EC"/>
</dbReference>
<comment type="similarity">
    <text evidence="1">Belongs to the glycosyltransferase 20 family.</text>
</comment>
<dbReference type="Proteomes" id="UP001223547">
    <property type="component" value="Unassembled WGS sequence"/>
</dbReference>
<comment type="caution">
    <text evidence="3">The sequence shown here is derived from an EMBL/GenBank/DDBJ whole genome shotgun (WGS) entry which is preliminary data.</text>
</comment>
<dbReference type="InterPro" id="IPR006380">
    <property type="entry name" value="SPP-like_dom"/>
</dbReference>
<dbReference type="PANTHER" id="PTHR10788:SF106">
    <property type="entry name" value="BCDNA.GH08860"/>
    <property type="match status" value="1"/>
</dbReference>
<dbReference type="RefSeq" id="WP_219867400.1">
    <property type="nucleotide sequence ID" value="NZ_JASSQD010000001.1"/>
</dbReference>
<dbReference type="Gene3D" id="3.90.1070.10">
    <property type="match status" value="1"/>
</dbReference>
<protein>
    <submittedName>
        <fullName evidence="3">Glucosylglycerol-phosphate synthase</fullName>
        <ecNumber evidence="3">2.4.1.213</ecNumber>
    </submittedName>
</protein>
<dbReference type="InterPro" id="IPR006379">
    <property type="entry name" value="HAD-SF_hydro_IIB"/>
</dbReference>
<name>A0ABT7H6M4_9GAMM</name>
<dbReference type="NCBIfam" id="TIGR01484">
    <property type="entry name" value="HAD-SF-IIB"/>
    <property type="match status" value="1"/>
</dbReference>
<keyword evidence="3" id="KW-0328">Glycosyltransferase</keyword>
<dbReference type="InterPro" id="IPR012764">
    <property type="entry name" value="Gluc_glyc_Psyn"/>
</dbReference>
<keyword evidence="4" id="KW-1185">Reference proteome</keyword>
<dbReference type="InterPro" id="IPR036412">
    <property type="entry name" value="HAD-like_sf"/>
</dbReference>
<organism evidence="3 4">
    <name type="scientific">Marinobacter albus</name>
    <dbReference type="NCBI Taxonomy" id="3030833"/>
    <lineage>
        <taxon>Bacteria</taxon>
        <taxon>Pseudomonadati</taxon>
        <taxon>Pseudomonadota</taxon>
        <taxon>Gammaproteobacteria</taxon>
        <taxon>Pseudomonadales</taxon>
        <taxon>Marinobacteraceae</taxon>
        <taxon>Marinobacter</taxon>
    </lineage>
</organism>
<evidence type="ECO:0000256" key="1">
    <source>
        <dbReference type="ARBA" id="ARBA00008799"/>
    </source>
</evidence>
<gene>
    <name evidence="3" type="primary">ggpS</name>
    <name evidence="3" type="ORF">QQF73_00115</name>
</gene>
<dbReference type="SFLD" id="SFLDG01140">
    <property type="entry name" value="C2.B:_Phosphomannomutase_and_P"/>
    <property type="match status" value="1"/>
</dbReference>
<dbReference type="SFLD" id="SFLDG01141">
    <property type="entry name" value="C2.B.1:_Sucrose_Phosphatase_Li"/>
    <property type="match status" value="1"/>
</dbReference>
<accession>A0ABT7H6M4</accession>
<sequence length="757" mass="84242">MLLATDLDGTFLAGDPDHRLRLYQLIAAHPEIQLVFVTGRGLESVLPLLSDPTIPEPDYIICDVGCTVVHGGSQQAIQPLQGKIDELWPGEQLVEAALTSFEGLQRQEVPQERRVSYFCDSAAASDGLRAHVETLSCDVLFSGGKYLDILPRGVNKGSTLSRLVEHLGADPESVLVAGDTLNDLSMYQQSFKGVCVGSSEGGLLEATEHQARVFHADANGCGGILEAFEHFGFLGHAGIDAEIPDTMRSGKSDLVIVYHRLPYEEVVENGELIRRRPRSPNGIIPTLLSFFAGGKAGSWVAWSIDDPDLGPFQTHTEVDTGRYEKLVAARVPLSAEDVDIFYKRFSKEAFWPTLHTFWERATFRDDHWQVFLKVNKLFAERTAEEAAENAVVWIHDYNLWMVPAFLRELRPDVTIAFFHHTYFPSADVFNVLPWRREIIGSLLQCDHIGFHIPRQAENFVDVARGVTPLEVTAKAGCAPRFLTYGCAVGLDEMSVEITVNDRKIGLGAHPVGLDLSRVRNALADDDVKARMESLREELTDIRLILSVERLDFTKGILEKLHAYERMLTENPELETKVTLMMVCVPAAKGMTIYEELLSQIEQTVGRINGQFAQVGWTPVQFFFRALPFEELVAYYTMADVMWITPLRDGLNLVAKEYIATQGLTKGCGVLVLSEFAGAAAELRGAILANPHHPQDLADTCYYALAMSPGEARNRLSEAFEAVCRYDIEYWGQEFIDAVEQRRISKLKKVVPLGQSAA</sequence>
<evidence type="ECO:0000259" key="2">
    <source>
        <dbReference type="Pfam" id="PF05116"/>
    </source>
</evidence>
<evidence type="ECO:0000313" key="3">
    <source>
        <dbReference type="EMBL" id="MDK9556006.1"/>
    </source>
</evidence>
<dbReference type="Pfam" id="PF00982">
    <property type="entry name" value="Glyco_transf_20"/>
    <property type="match status" value="1"/>
</dbReference>
<dbReference type="SUPFAM" id="SSF56784">
    <property type="entry name" value="HAD-like"/>
    <property type="match status" value="1"/>
</dbReference>
<dbReference type="PANTHER" id="PTHR10788">
    <property type="entry name" value="TREHALOSE-6-PHOSPHATE SYNTHASE"/>
    <property type="match status" value="1"/>
</dbReference>
<dbReference type="EC" id="2.4.1.213" evidence="3"/>
<dbReference type="EMBL" id="JASSQD010000001">
    <property type="protein sequence ID" value="MDK9556006.1"/>
    <property type="molecule type" value="Genomic_DNA"/>
</dbReference>
<dbReference type="InterPro" id="IPR023214">
    <property type="entry name" value="HAD_sf"/>
</dbReference>
<dbReference type="InterPro" id="IPR001830">
    <property type="entry name" value="Glyco_trans_20"/>
</dbReference>
<dbReference type="NCBIfam" id="TIGR02398">
    <property type="entry name" value="gluc_glyc_Psyn"/>
    <property type="match status" value="1"/>
</dbReference>
<dbReference type="SFLD" id="SFLDS00003">
    <property type="entry name" value="Haloacid_Dehalogenase"/>
    <property type="match status" value="1"/>
</dbReference>
<proteinExistence type="inferred from homology"/>
<dbReference type="SUPFAM" id="SSF53756">
    <property type="entry name" value="UDP-Glycosyltransferase/glycogen phosphorylase"/>
    <property type="match status" value="1"/>
</dbReference>
<dbReference type="Pfam" id="PF05116">
    <property type="entry name" value="S6PP"/>
    <property type="match status" value="1"/>
</dbReference>